<feature type="region of interest" description="Disordered" evidence="1">
    <location>
        <begin position="64"/>
        <end position="110"/>
    </location>
</feature>
<gene>
    <name evidence="2" type="ORF">GCK72_016591</name>
</gene>
<feature type="compositionally biased region" description="Polar residues" evidence="1">
    <location>
        <begin position="11"/>
        <end position="23"/>
    </location>
</feature>
<dbReference type="CTD" id="78776353"/>
<name>A0A6A5G596_CAERE</name>
<proteinExistence type="predicted"/>
<dbReference type="GeneID" id="78776353"/>
<dbReference type="KEGG" id="crq:GCK72_016591"/>
<accession>A0A6A5G596</accession>
<evidence type="ECO:0000313" key="3">
    <source>
        <dbReference type="Proteomes" id="UP000483820"/>
    </source>
</evidence>
<reference evidence="2 3" key="1">
    <citation type="submission" date="2019-12" db="EMBL/GenBank/DDBJ databases">
        <title>Chromosome-level assembly of the Caenorhabditis remanei genome.</title>
        <authorList>
            <person name="Teterina A.A."/>
            <person name="Willis J.H."/>
            <person name="Phillips P.C."/>
        </authorList>
    </citation>
    <scope>NUCLEOTIDE SEQUENCE [LARGE SCALE GENOMIC DNA]</scope>
    <source>
        <strain evidence="2 3">PX506</strain>
        <tissue evidence="2">Whole organism</tissue>
    </source>
</reference>
<protein>
    <submittedName>
        <fullName evidence="2">Uncharacterized protein</fullName>
    </submittedName>
</protein>
<dbReference type="AlphaFoldDB" id="A0A6A5G596"/>
<evidence type="ECO:0000256" key="1">
    <source>
        <dbReference type="SAM" id="MobiDB-lite"/>
    </source>
</evidence>
<comment type="caution">
    <text evidence="2">The sequence shown here is derived from an EMBL/GenBank/DDBJ whole genome shotgun (WGS) entry which is preliminary data.</text>
</comment>
<feature type="region of interest" description="Disordered" evidence="1">
    <location>
        <begin position="1"/>
        <end position="23"/>
    </location>
</feature>
<evidence type="ECO:0000313" key="2">
    <source>
        <dbReference type="EMBL" id="KAF1750046.1"/>
    </source>
</evidence>
<sequence>MRILHEKSTIRSRSSQIDGISTKSRQRGAFYKIPVIPQLGSEFFTQKMNFQRLKTLTNVSPMKRKRTASSVDHLKPEDVKPMLVPKIDPVKKRTARMTAKATGPEFDDDE</sequence>
<organism evidence="2 3">
    <name type="scientific">Caenorhabditis remanei</name>
    <name type="common">Caenorhabditis vulgaris</name>
    <dbReference type="NCBI Taxonomy" id="31234"/>
    <lineage>
        <taxon>Eukaryota</taxon>
        <taxon>Metazoa</taxon>
        <taxon>Ecdysozoa</taxon>
        <taxon>Nematoda</taxon>
        <taxon>Chromadorea</taxon>
        <taxon>Rhabditida</taxon>
        <taxon>Rhabditina</taxon>
        <taxon>Rhabditomorpha</taxon>
        <taxon>Rhabditoidea</taxon>
        <taxon>Rhabditidae</taxon>
        <taxon>Peloderinae</taxon>
        <taxon>Caenorhabditis</taxon>
    </lineage>
</organism>
<dbReference type="Proteomes" id="UP000483820">
    <property type="component" value="Chromosome V"/>
</dbReference>
<dbReference type="RefSeq" id="XP_053580487.1">
    <property type="nucleotide sequence ID" value="XM_053731574.1"/>
</dbReference>
<dbReference type="EMBL" id="WUAV01000005">
    <property type="protein sequence ID" value="KAF1750046.1"/>
    <property type="molecule type" value="Genomic_DNA"/>
</dbReference>